<feature type="region of interest" description="Disordered" evidence="1">
    <location>
        <begin position="218"/>
        <end position="237"/>
    </location>
</feature>
<dbReference type="Proteomes" id="UP000297814">
    <property type="component" value="Unassembled WGS sequence"/>
</dbReference>
<feature type="region of interest" description="Disordered" evidence="1">
    <location>
        <begin position="526"/>
        <end position="546"/>
    </location>
</feature>
<proteinExistence type="predicted"/>
<gene>
    <name evidence="2" type="ORF">BHYA_0354g00050</name>
</gene>
<feature type="compositionally biased region" description="Basic and acidic residues" evidence="1">
    <location>
        <begin position="43"/>
        <end position="52"/>
    </location>
</feature>
<organism evidence="2 3">
    <name type="scientific">Botrytis hyacinthi</name>
    <dbReference type="NCBI Taxonomy" id="278943"/>
    <lineage>
        <taxon>Eukaryota</taxon>
        <taxon>Fungi</taxon>
        <taxon>Dikarya</taxon>
        <taxon>Ascomycota</taxon>
        <taxon>Pezizomycotina</taxon>
        <taxon>Leotiomycetes</taxon>
        <taxon>Helotiales</taxon>
        <taxon>Sclerotiniaceae</taxon>
        <taxon>Botrytis</taxon>
    </lineage>
</organism>
<feature type="compositionally biased region" description="Gly residues" evidence="1">
    <location>
        <begin position="1"/>
        <end position="21"/>
    </location>
</feature>
<feature type="compositionally biased region" description="Acidic residues" evidence="1">
    <location>
        <begin position="617"/>
        <end position="640"/>
    </location>
</feature>
<protein>
    <recommendedName>
        <fullName evidence="4">Zn(2)-C6 fungal-type domain-containing protein</fullName>
    </recommendedName>
</protein>
<reference evidence="2 3" key="1">
    <citation type="submission" date="2017-12" db="EMBL/GenBank/DDBJ databases">
        <title>Comparative genomics of Botrytis spp.</title>
        <authorList>
            <person name="Valero-Jimenez C.A."/>
            <person name="Tapia P."/>
            <person name="Veloso J."/>
            <person name="Silva-Moreno E."/>
            <person name="Staats M."/>
            <person name="Valdes J.H."/>
            <person name="Van Kan J.A.L."/>
        </authorList>
    </citation>
    <scope>NUCLEOTIDE SEQUENCE [LARGE SCALE GENOMIC DNA]</scope>
    <source>
        <strain evidence="2 3">Bh0001</strain>
    </source>
</reference>
<evidence type="ECO:0000313" key="2">
    <source>
        <dbReference type="EMBL" id="TGO32091.1"/>
    </source>
</evidence>
<feature type="compositionally biased region" description="Acidic residues" evidence="1">
    <location>
        <begin position="462"/>
        <end position="471"/>
    </location>
</feature>
<feature type="compositionally biased region" description="Basic residues" evidence="1">
    <location>
        <begin position="650"/>
        <end position="673"/>
    </location>
</feature>
<feature type="region of interest" description="Disordered" evidence="1">
    <location>
        <begin position="1"/>
        <end position="69"/>
    </location>
</feature>
<dbReference type="AlphaFoldDB" id="A0A4Z1GCX5"/>
<feature type="region of interest" description="Disordered" evidence="1">
    <location>
        <begin position="595"/>
        <end position="698"/>
    </location>
</feature>
<comment type="caution">
    <text evidence="2">The sequence shown here is derived from an EMBL/GenBank/DDBJ whole genome shotgun (WGS) entry which is preliminary data.</text>
</comment>
<evidence type="ECO:0008006" key="4">
    <source>
        <dbReference type="Google" id="ProtNLM"/>
    </source>
</evidence>
<keyword evidence="3" id="KW-1185">Reference proteome</keyword>
<sequence>MAGFGQGQGGGHGAGRGGGHGVIPPGDDPHPPGDSLNPGLENVLRRPEHNFRSETPMFTPAGGWRDGRPPWEQDNLAAWRTGRDPLTGGSSHQFQQMEGEYRSPWLHIPDQDQVVEATIDPWDLIGGMDAMAPVVQQPVIPQREIHWQGPHPEAIPLGQLFESEARDWRSGNPPTMQEQRGLQRIMLQNPSFGGQMGASMASGPYLSQAGYLQFHQPQQQYHQPQQQYHQPQQQQHQQMDIQNATYGHGTHVPRIPKGPTYQQMYLPLPAGGTVWEQQRLKRPPGPLTWKDTRAYSPGPDGDFDPFIVEQLETGTYSPWLSEIAANIEAIDERPKRLWESMTAWRTRVVTSRKAIGIESSELRTRPYSFPRTAKQANDTPAQLKARTAARRKVKIQWEKDKEVHKNKMDHTHKNFDPEYATQYRAEKACRQLENAKRRKTALLIARRIAERDHQPRPITPELPEDSSDEDLPAMPSRDRTGMAAVPGPRPNRCLRCQHMRKLCSIVTGSAQPCERCRESGAQCQLPRAGAADKTGSGTAGWTADQPSRFGPRVKRCLYCTHMRKPCTLVAGSPRPCDRCKHRGIVCEITRDLEDPNAPKPAWKLKPQKPGPKRVGDPDEFSDSEVGVDEDEDDDDDEDGEPITAQQKASLSRKKRATFSQRSRRSAQRRRRRSASPEVENAPSIQCGPCKDQSRPCDGERPCGTCRLNGTVDMCSPVSFFSKYRQRDYQGAGQHANDEMDWRFSTPERGYNDVNIEWDKLASNFEEADQAIEDMDLGPMMNSSSQVIMDSFEAGHQNSFFSQNAENEHPAMEPYKPDPEGPSYNRVATVTEPDASYNSLAPEGPEFLSEPFGDVAHYDAVTFDGEGIDFSTPRISPQYSVESPDVEMLDLDDVLNSVEEHRSGFEVVVQEKPDPDPRLQIHPLSDYRQDWKQNLKGILKNKHCDELIGVDICFKSPAKHCDYLQHGIEGGDWHTCVPCHKDQNVRVSDSQSTLIEYTKLHYCDECAAEQRPRTSGGKVGAAFKKEYCTCTSQMRKSWLCNTHRDEAIQDVTERALAVKNWLSRKGLLKCNGCDTRHLGYRSGMWACASCKDVVYG</sequence>
<evidence type="ECO:0000313" key="3">
    <source>
        <dbReference type="Proteomes" id="UP000297814"/>
    </source>
</evidence>
<dbReference type="EMBL" id="PQXK01000354">
    <property type="protein sequence ID" value="TGO32091.1"/>
    <property type="molecule type" value="Genomic_DNA"/>
</dbReference>
<feature type="region of interest" description="Disordered" evidence="1">
    <location>
        <begin position="450"/>
        <end position="486"/>
    </location>
</feature>
<evidence type="ECO:0000256" key="1">
    <source>
        <dbReference type="SAM" id="MobiDB-lite"/>
    </source>
</evidence>
<accession>A0A4Z1GCX5</accession>
<name>A0A4Z1GCX5_9HELO</name>